<keyword evidence="3" id="KW-0238">DNA-binding</keyword>
<evidence type="ECO:0000259" key="5">
    <source>
        <dbReference type="Pfam" id="PF04198"/>
    </source>
</evidence>
<feature type="domain" description="Sugar-binding" evidence="5">
    <location>
        <begin position="92"/>
        <end position="339"/>
    </location>
</feature>
<dbReference type="SUPFAM" id="SSF100950">
    <property type="entry name" value="NagB/RpiA/CoA transferase-like"/>
    <property type="match status" value="1"/>
</dbReference>
<sequence>MQNKIVAVEKLLPEAIELFKVRYALLQTIMQKGPIGRRSLTTHLALSERTIRGEVDKLAQNGLVAVTVQGIIITKPGEEVLNTLYLPLHYLEALTRQEEELKEKLGLKRAIILKGNLEQDEETKTSLGFAVSSLLEEMLTAHTTIAITGGTTMANMVHYMPKSQQHYENLHVLPARGSVGQRVELHANTIAVELANKLGGMYEILTIPDNLSHQSISLIKNEPQIEKLLQKLGKTDMIIFGIGNALKMAKHRKEPQEVLNLLEQKTAVAEAFRHYFNAEGQVVYASEVIGVAPDMAKKIPIRIAVAGGKSKAEAILATRSLLQEGYLIVDEDAATAILNHLAVKG</sequence>
<dbReference type="InterPro" id="IPR007324">
    <property type="entry name" value="Sugar-bd_dom_put"/>
</dbReference>
<dbReference type="InterPro" id="IPR048715">
    <property type="entry name" value="CggR_N"/>
</dbReference>
<dbReference type="InterPro" id="IPR037171">
    <property type="entry name" value="NagB/RpiA_transferase-like"/>
</dbReference>
<evidence type="ECO:0000256" key="4">
    <source>
        <dbReference type="ARBA" id="ARBA00023163"/>
    </source>
</evidence>
<evidence type="ECO:0000256" key="1">
    <source>
        <dbReference type="ARBA" id="ARBA00010466"/>
    </source>
</evidence>
<dbReference type="InterPro" id="IPR051054">
    <property type="entry name" value="SorC_transcr_regulators"/>
</dbReference>
<dbReference type="RefSeq" id="WP_013657816.1">
    <property type="nucleotide sequence ID" value="NC_015275.1"/>
</dbReference>
<dbReference type="Proteomes" id="UP000008467">
    <property type="component" value="Chromosome"/>
</dbReference>
<accession>F2JKZ4</accession>
<dbReference type="PANTHER" id="PTHR34294:SF5">
    <property type="entry name" value="CENTRAL GLYCOLYTIC GENES REGULATOR"/>
    <property type="match status" value="1"/>
</dbReference>
<dbReference type="Gene3D" id="3.40.50.1360">
    <property type="match status" value="1"/>
</dbReference>
<dbReference type="Pfam" id="PF21715">
    <property type="entry name" value="CggR_N"/>
    <property type="match status" value="1"/>
</dbReference>
<dbReference type="HOGENOM" id="CLU_054506_2_0_9"/>
<dbReference type="PANTHER" id="PTHR34294">
    <property type="entry name" value="TRANSCRIPTIONAL REGULATOR-RELATED"/>
    <property type="match status" value="1"/>
</dbReference>
<dbReference type="EMBL" id="CP002582">
    <property type="protein sequence ID" value="ADZ84535.1"/>
    <property type="molecule type" value="Genomic_DNA"/>
</dbReference>
<dbReference type="InterPro" id="IPR036388">
    <property type="entry name" value="WH-like_DNA-bd_sf"/>
</dbReference>
<name>F2JKZ4_CELLD</name>
<dbReference type="eggNOG" id="COG2390">
    <property type="taxonomic scope" value="Bacteria"/>
</dbReference>
<reference evidence="7 8" key="1">
    <citation type="journal article" date="2011" name="J. Bacteriol.">
        <title>Complete genome sequence of the cellulose-degrading bacterium Cellulosilyticum lentocellum.</title>
        <authorList>
            <consortium name="US DOE Joint Genome Institute"/>
            <person name="Miller D.A."/>
            <person name="Suen G."/>
            <person name="Bruce D."/>
            <person name="Copeland A."/>
            <person name="Cheng J.F."/>
            <person name="Detter C."/>
            <person name="Goodwin L.A."/>
            <person name="Han C.S."/>
            <person name="Hauser L.J."/>
            <person name="Land M.L."/>
            <person name="Lapidus A."/>
            <person name="Lucas S."/>
            <person name="Meincke L."/>
            <person name="Pitluck S."/>
            <person name="Tapia R."/>
            <person name="Teshima H."/>
            <person name="Woyke T."/>
            <person name="Fox B.G."/>
            <person name="Angert E.R."/>
            <person name="Currie C.R."/>
        </authorList>
    </citation>
    <scope>NUCLEOTIDE SEQUENCE [LARGE SCALE GENOMIC DNA]</scope>
    <source>
        <strain evidence="8">ATCC 49066 / DSM 5427 / NCIMB 11756 / RHM5</strain>
    </source>
</reference>
<organism evidence="7 8">
    <name type="scientific">Cellulosilyticum lentocellum (strain ATCC 49066 / DSM 5427 / NCIMB 11756 / RHM5)</name>
    <name type="common">Clostridium lentocellum</name>
    <dbReference type="NCBI Taxonomy" id="642492"/>
    <lineage>
        <taxon>Bacteria</taxon>
        <taxon>Bacillati</taxon>
        <taxon>Bacillota</taxon>
        <taxon>Clostridia</taxon>
        <taxon>Lachnospirales</taxon>
        <taxon>Cellulosilyticaceae</taxon>
        <taxon>Cellulosilyticum</taxon>
    </lineage>
</organism>
<comment type="similarity">
    <text evidence="1">Belongs to the SorC transcriptional regulatory family.</text>
</comment>
<evidence type="ECO:0000256" key="2">
    <source>
        <dbReference type="ARBA" id="ARBA00023015"/>
    </source>
</evidence>
<dbReference type="KEGG" id="cle:Clole_2836"/>
<dbReference type="STRING" id="642492.Clole_2836"/>
<keyword evidence="2" id="KW-0805">Transcription regulation</keyword>
<dbReference type="GO" id="GO:0003677">
    <property type="term" value="F:DNA binding"/>
    <property type="evidence" value="ECO:0007669"/>
    <property type="project" value="UniProtKB-KW"/>
</dbReference>
<protein>
    <submittedName>
        <fullName evidence="7">Transcriptional regulator, DeoR family</fullName>
    </submittedName>
</protein>
<evidence type="ECO:0000256" key="3">
    <source>
        <dbReference type="ARBA" id="ARBA00023125"/>
    </source>
</evidence>
<evidence type="ECO:0000259" key="6">
    <source>
        <dbReference type="Pfam" id="PF21715"/>
    </source>
</evidence>
<dbReference type="AlphaFoldDB" id="F2JKZ4"/>
<evidence type="ECO:0000313" key="8">
    <source>
        <dbReference type="Proteomes" id="UP000008467"/>
    </source>
</evidence>
<evidence type="ECO:0000313" key="7">
    <source>
        <dbReference type="EMBL" id="ADZ84535.1"/>
    </source>
</evidence>
<dbReference type="Gene3D" id="1.10.10.10">
    <property type="entry name" value="Winged helix-like DNA-binding domain superfamily/Winged helix DNA-binding domain"/>
    <property type="match status" value="1"/>
</dbReference>
<dbReference type="InterPro" id="IPR036390">
    <property type="entry name" value="WH_DNA-bd_sf"/>
</dbReference>
<feature type="domain" description="CggR N-terminal DNA binding" evidence="6">
    <location>
        <begin position="20"/>
        <end position="84"/>
    </location>
</feature>
<proteinExistence type="inferred from homology"/>
<dbReference type="Pfam" id="PF04198">
    <property type="entry name" value="Sugar-bind"/>
    <property type="match status" value="1"/>
</dbReference>
<keyword evidence="8" id="KW-1185">Reference proteome</keyword>
<dbReference type="GO" id="GO:0030246">
    <property type="term" value="F:carbohydrate binding"/>
    <property type="evidence" value="ECO:0007669"/>
    <property type="project" value="InterPro"/>
</dbReference>
<dbReference type="SUPFAM" id="SSF46785">
    <property type="entry name" value="Winged helix' DNA-binding domain"/>
    <property type="match status" value="1"/>
</dbReference>
<keyword evidence="4" id="KW-0804">Transcription</keyword>
<gene>
    <name evidence="7" type="ordered locus">Clole_2836</name>
</gene>